<reference evidence="7 8" key="1">
    <citation type="submission" date="2019-09" db="EMBL/GenBank/DDBJ databases">
        <authorList>
            <person name="Depoorter E."/>
        </authorList>
    </citation>
    <scope>NUCLEOTIDE SEQUENCE [LARGE SCALE GENOMIC DNA]</scope>
    <source>
        <strain evidence="7">R-18112</strain>
    </source>
</reference>
<dbReference type="Gene3D" id="3.90.1150.10">
    <property type="entry name" value="Aspartate Aminotransferase, domain 1"/>
    <property type="match status" value="1"/>
</dbReference>
<dbReference type="NCBIfam" id="TIGR01326">
    <property type="entry name" value="OAH_OAS_sulfhy"/>
    <property type="match status" value="1"/>
</dbReference>
<evidence type="ECO:0000313" key="7">
    <source>
        <dbReference type="EMBL" id="VWD02923.1"/>
    </source>
</evidence>
<evidence type="ECO:0000256" key="1">
    <source>
        <dbReference type="ARBA" id="ARBA00001933"/>
    </source>
</evidence>
<evidence type="ECO:0000256" key="4">
    <source>
        <dbReference type="ARBA" id="ARBA00022898"/>
    </source>
</evidence>
<dbReference type="PIRSF" id="PIRSF001434">
    <property type="entry name" value="CGS"/>
    <property type="match status" value="1"/>
</dbReference>
<evidence type="ECO:0000256" key="3">
    <source>
        <dbReference type="ARBA" id="ARBA00022679"/>
    </source>
</evidence>
<sequence length="431" mass="46402">MTDQAVSNWRLETIAVHGGYRPDPTTRAVAVPIYQTVAYAFDDTQHGADLFDLKVQGNIYTRIMNPTTDVLEQRIAALEGGIGALALASGQSAVTYAIQTIAEAGDNIVSASSLYGGTYNLFAHTLPQYGITTRFADPRDPASFEPLIDARTKAIFAESVGNPLGNVTDIAALAEVAHRHGIPLIVDNTVPSPYLLRPFEHGADIVVHSLTKYLGGHGTSLGGAIVDSGKFPWAEHADRFKRLNEPDVSYHGVVYTEAFGPAAYIGRARVVPLRNMGAAISPFNAFQILQGIETLALRIERISDNALKIAQHLARHENVEWVNYAGLPDHPDHALVARYLSGRAPGILTFGVKGGRDGGAKFQDALKLFTRLVNIGDTKSLATHPASTTHRQLSPAELAKAGVKEETVRLSIGIEHIDDLLADLDQALAQL</sequence>
<dbReference type="GO" id="GO:0071269">
    <property type="term" value="P:L-homocysteine biosynthetic process"/>
    <property type="evidence" value="ECO:0007669"/>
    <property type="project" value="TreeGrafter"/>
</dbReference>
<feature type="modified residue" description="N6-(pyridoxal phosphate)lysine" evidence="5">
    <location>
        <position position="212"/>
    </location>
</feature>
<dbReference type="AlphaFoldDB" id="A0A6P2X121"/>
<dbReference type="InterPro" id="IPR006235">
    <property type="entry name" value="OAc-hSer/O-AcSer_sulfhydrylase"/>
</dbReference>
<dbReference type="EMBL" id="CABVQI010000013">
    <property type="protein sequence ID" value="VWD02923.1"/>
    <property type="molecule type" value="Genomic_DNA"/>
</dbReference>
<dbReference type="CDD" id="cd00614">
    <property type="entry name" value="CGS_like"/>
    <property type="match status" value="1"/>
</dbReference>
<dbReference type="GO" id="GO:0030170">
    <property type="term" value="F:pyridoxal phosphate binding"/>
    <property type="evidence" value="ECO:0007669"/>
    <property type="project" value="InterPro"/>
</dbReference>
<evidence type="ECO:0000256" key="5">
    <source>
        <dbReference type="PIRSR" id="PIRSR001434-2"/>
    </source>
</evidence>
<comment type="similarity">
    <text evidence="2 6">Belongs to the trans-sulfuration enzymes family.</text>
</comment>
<comment type="cofactor">
    <cofactor evidence="1 6">
        <name>pyridoxal 5'-phosphate</name>
        <dbReference type="ChEBI" id="CHEBI:597326"/>
    </cofactor>
</comment>
<dbReference type="GO" id="GO:0005737">
    <property type="term" value="C:cytoplasm"/>
    <property type="evidence" value="ECO:0007669"/>
    <property type="project" value="TreeGrafter"/>
</dbReference>
<dbReference type="GO" id="GO:0004124">
    <property type="term" value="F:cysteine synthase activity"/>
    <property type="evidence" value="ECO:0007669"/>
    <property type="project" value="TreeGrafter"/>
</dbReference>
<organism evidence="7 8">
    <name type="scientific">Burkholderia lata (strain ATCC 17760 / DSM 23089 / LMG 22485 / NCIMB 9086 / R18194 / 383)</name>
    <dbReference type="NCBI Taxonomy" id="482957"/>
    <lineage>
        <taxon>Bacteria</taxon>
        <taxon>Pseudomonadati</taxon>
        <taxon>Pseudomonadota</taxon>
        <taxon>Betaproteobacteria</taxon>
        <taxon>Burkholderiales</taxon>
        <taxon>Burkholderiaceae</taxon>
        <taxon>Burkholderia</taxon>
        <taxon>Burkholderia cepacia complex</taxon>
    </lineage>
</organism>
<dbReference type="GO" id="GO:0019346">
    <property type="term" value="P:transsulfuration"/>
    <property type="evidence" value="ECO:0007669"/>
    <property type="project" value="InterPro"/>
</dbReference>
<dbReference type="InterPro" id="IPR000277">
    <property type="entry name" value="Cys/Met-Metab_PyrdxlP-dep_enz"/>
</dbReference>
<keyword evidence="4 5" id="KW-0663">Pyridoxal phosphate</keyword>
<dbReference type="GO" id="GO:0006535">
    <property type="term" value="P:cysteine biosynthetic process from serine"/>
    <property type="evidence" value="ECO:0007669"/>
    <property type="project" value="TreeGrafter"/>
</dbReference>
<dbReference type="FunFam" id="3.40.640.10:FF:000035">
    <property type="entry name" value="O-succinylhomoserine sulfhydrylase"/>
    <property type="match status" value="1"/>
</dbReference>
<proteinExistence type="inferred from homology"/>
<dbReference type="InterPro" id="IPR015422">
    <property type="entry name" value="PyrdxlP-dep_Trfase_small"/>
</dbReference>
<keyword evidence="3 7" id="KW-0808">Transferase</keyword>
<gene>
    <name evidence="7" type="ORF">BLA18112_04118</name>
</gene>
<dbReference type="PANTHER" id="PTHR43797">
    <property type="entry name" value="HOMOCYSTEINE/CYSTEINE SYNTHASE"/>
    <property type="match status" value="1"/>
</dbReference>
<protein>
    <submittedName>
        <fullName evidence="7">O-acetylhomoserine aminocarboxypropyltransferase</fullName>
    </submittedName>
</protein>
<dbReference type="InterPro" id="IPR015424">
    <property type="entry name" value="PyrdxlP-dep_Trfase"/>
</dbReference>
<dbReference type="SUPFAM" id="SSF53383">
    <property type="entry name" value="PLP-dependent transferases"/>
    <property type="match status" value="1"/>
</dbReference>
<evidence type="ECO:0000256" key="2">
    <source>
        <dbReference type="ARBA" id="ARBA00009077"/>
    </source>
</evidence>
<name>A0A6P2X121_BURL3</name>
<evidence type="ECO:0000256" key="6">
    <source>
        <dbReference type="RuleBase" id="RU362118"/>
    </source>
</evidence>
<dbReference type="Proteomes" id="UP000494274">
    <property type="component" value="Unassembled WGS sequence"/>
</dbReference>
<evidence type="ECO:0000313" key="8">
    <source>
        <dbReference type="Proteomes" id="UP000494274"/>
    </source>
</evidence>
<dbReference type="Gene3D" id="3.40.640.10">
    <property type="entry name" value="Type I PLP-dependent aspartate aminotransferase-like (Major domain)"/>
    <property type="match status" value="1"/>
</dbReference>
<dbReference type="InterPro" id="IPR054542">
    <property type="entry name" value="Cys_met_metab_PP"/>
</dbReference>
<dbReference type="PANTHER" id="PTHR43797:SF2">
    <property type="entry name" value="HOMOCYSTEINE_CYSTEINE SYNTHASE"/>
    <property type="match status" value="1"/>
</dbReference>
<dbReference type="InterPro" id="IPR015421">
    <property type="entry name" value="PyrdxlP-dep_Trfase_major"/>
</dbReference>
<dbReference type="PROSITE" id="PS00868">
    <property type="entry name" value="CYS_MET_METAB_PP"/>
    <property type="match status" value="1"/>
</dbReference>
<accession>A0A6P2X121</accession>
<dbReference type="GO" id="GO:0003961">
    <property type="term" value="F:O-acetylhomoserine aminocarboxypropyltransferase activity"/>
    <property type="evidence" value="ECO:0007669"/>
    <property type="project" value="TreeGrafter"/>
</dbReference>
<dbReference type="Pfam" id="PF01053">
    <property type="entry name" value="Cys_Met_Meta_PP"/>
    <property type="match status" value="1"/>
</dbReference>
<dbReference type="RefSeq" id="WP_175045121.1">
    <property type="nucleotide sequence ID" value="NZ_CABVQI010000013.1"/>
</dbReference>